<keyword evidence="1" id="KW-0472">Membrane</keyword>
<organism evidence="2 3">
    <name type="scientific">Cellulophaga tyrosinoxydans</name>
    <dbReference type="NCBI Taxonomy" id="504486"/>
    <lineage>
        <taxon>Bacteria</taxon>
        <taxon>Pseudomonadati</taxon>
        <taxon>Bacteroidota</taxon>
        <taxon>Flavobacteriia</taxon>
        <taxon>Flavobacteriales</taxon>
        <taxon>Flavobacteriaceae</taxon>
        <taxon>Cellulophaga</taxon>
    </lineage>
</organism>
<accession>A0A1W2AXC7</accession>
<evidence type="ECO:0000256" key="1">
    <source>
        <dbReference type="SAM" id="Phobius"/>
    </source>
</evidence>
<dbReference type="RefSeq" id="WP_234989654.1">
    <property type="nucleotide sequence ID" value="NZ_FWXO01000003.1"/>
</dbReference>
<name>A0A1W2AXC7_9FLAO</name>
<evidence type="ECO:0000313" key="2">
    <source>
        <dbReference type="EMBL" id="SMC65365.1"/>
    </source>
</evidence>
<dbReference type="EMBL" id="FWXO01000003">
    <property type="protein sequence ID" value="SMC65365.1"/>
    <property type="molecule type" value="Genomic_DNA"/>
</dbReference>
<reference evidence="2 3" key="1">
    <citation type="submission" date="2017-04" db="EMBL/GenBank/DDBJ databases">
        <authorList>
            <person name="Afonso C.L."/>
            <person name="Miller P.J."/>
            <person name="Scott M.A."/>
            <person name="Spackman E."/>
            <person name="Goraichik I."/>
            <person name="Dimitrov K.M."/>
            <person name="Suarez D.L."/>
            <person name="Swayne D.E."/>
        </authorList>
    </citation>
    <scope>NUCLEOTIDE SEQUENCE [LARGE SCALE GENOMIC DNA]</scope>
    <source>
        <strain evidence="2 3">DSM 21164</strain>
    </source>
</reference>
<gene>
    <name evidence="2" type="ORF">SAMN05660703_2289</name>
</gene>
<sequence length="117" mass="13256">MNQNLLGYLLFAIIMAYIIIKVGYKCYKNGIVFIDTLIPDDPKFGLQINRLLLVGYYLTNIGYTVFSLSQWENIATTTELIEVLSIKSGIIIIGLSVLHYINIISLTIVLKNRTIKI</sequence>
<dbReference type="AlphaFoldDB" id="A0A1W2AXC7"/>
<keyword evidence="3" id="KW-1185">Reference proteome</keyword>
<keyword evidence="1" id="KW-0812">Transmembrane</keyword>
<feature type="transmembrane region" description="Helical" evidence="1">
    <location>
        <begin position="6"/>
        <end position="24"/>
    </location>
</feature>
<dbReference type="STRING" id="504486.SAMN05660703_2289"/>
<protein>
    <recommendedName>
        <fullName evidence="4">DUF3784 domain-containing protein</fullName>
    </recommendedName>
</protein>
<feature type="transmembrane region" description="Helical" evidence="1">
    <location>
        <begin position="51"/>
        <end position="69"/>
    </location>
</feature>
<dbReference type="Proteomes" id="UP000192360">
    <property type="component" value="Unassembled WGS sequence"/>
</dbReference>
<feature type="transmembrane region" description="Helical" evidence="1">
    <location>
        <begin position="89"/>
        <end position="110"/>
    </location>
</feature>
<evidence type="ECO:0000313" key="3">
    <source>
        <dbReference type="Proteomes" id="UP000192360"/>
    </source>
</evidence>
<keyword evidence="1" id="KW-1133">Transmembrane helix</keyword>
<proteinExistence type="predicted"/>
<evidence type="ECO:0008006" key="4">
    <source>
        <dbReference type="Google" id="ProtNLM"/>
    </source>
</evidence>